<organism evidence="8 9">
    <name type="scientific">Microbacterium thalassium</name>
    <dbReference type="NCBI Taxonomy" id="362649"/>
    <lineage>
        <taxon>Bacteria</taxon>
        <taxon>Bacillati</taxon>
        <taxon>Actinomycetota</taxon>
        <taxon>Actinomycetes</taxon>
        <taxon>Micrococcales</taxon>
        <taxon>Microbacteriaceae</taxon>
        <taxon>Microbacterium</taxon>
    </lineage>
</organism>
<dbReference type="PANTHER" id="PTHR46696">
    <property type="entry name" value="P450, PUTATIVE (EUROFUNG)-RELATED"/>
    <property type="match status" value="1"/>
</dbReference>
<dbReference type="RefSeq" id="WP_184749751.1">
    <property type="nucleotide sequence ID" value="NZ_BAAAJR010000003.1"/>
</dbReference>
<keyword evidence="4 7" id="KW-0560">Oxidoreductase</keyword>
<sequence length="404" mass="45389">MTATLPYPMPAKQNLVNAEGIKRDYAELREQASVVPVAFPFGEGDGWMTLTYDLARQMYNDPRFSIEAMLDLDEYPRMRQAEKMATPSFMAYDGEKHQTKRKVLMKHLTVKRVQKLIPDTARLVEEALDDLERSGNPANVSDTFSRILPVRVLCSLLGAPPIEDREFLEASYFVVDSRAQTLEQVMEAYVLIATYFDKLYEEKKRNPGDDLMSAMIHDTEAGEWTEDELRTLGMTLLAAGHDATGSMLNGMLEWLSYEPELFTRLRNEPEALPRATEELLRCVSVGVGIARGRIATEDMELGGVHIKAGDAVGGNFQAAHHDPAAYPNPDVLDIDRVDPKPHMAFGYGPHACVGAQLARMEINLALKAVLGRYKTFTNVEPAEGWRERRLMKGTPQLIVNWERA</sequence>
<reference evidence="8 9" key="1">
    <citation type="submission" date="2020-08" db="EMBL/GenBank/DDBJ databases">
        <title>Sequencing the genomes of 1000 actinobacteria strains.</title>
        <authorList>
            <person name="Klenk H.-P."/>
        </authorList>
    </citation>
    <scope>NUCLEOTIDE SEQUENCE [LARGE SCALE GENOMIC DNA]</scope>
    <source>
        <strain evidence="8 9">DSM 12511</strain>
    </source>
</reference>
<dbReference type="PROSITE" id="PS00086">
    <property type="entry name" value="CYTOCHROME_P450"/>
    <property type="match status" value="1"/>
</dbReference>
<dbReference type="EMBL" id="JACHML010000001">
    <property type="protein sequence ID" value="MBB6390507.1"/>
    <property type="molecule type" value="Genomic_DNA"/>
</dbReference>
<dbReference type="InterPro" id="IPR001128">
    <property type="entry name" value="Cyt_P450"/>
</dbReference>
<evidence type="ECO:0000256" key="4">
    <source>
        <dbReference type="ARBA" id="ARBA00023002"/>
    </source>
</evidence>
<comment type="similarity">
    <text evidence="1 7">Belongs to the cytochrome P450 family.</text>
</comment>
<keyword evidence="9" id="KW-1185">Reference proteome</keyword>
<keyword evidence="6 7" id="KW-0503">Monooxygenase</keyword>
<evidence type="ECO:0000256" key="5">
    <source>
        <dbReference type="ARBA" id="ARBA00023004"/>
    </source>
</evidence>
<dbReference type="InterPro" id="IPR036396">
    <property type="entry name" value="Cyt_P450_sf"/>
</dbReference>
<dbReference type="AlphaFoldDB" id="A0A7X0FN04"/>
<protein>
    <submittedName>
        <fullName evidence="8">Nocardicin N-oxygenase</fullName>
        <ecNumber evidence="8">1.14.13.-</ecNumber>
    </submittedName>
</protein>
<dbReference type="GO" id="GO:0004497">
    <property type="term" value="F:monooxygenase activity"/>
    <property type="evidence" value="ECO:0007669"/>
    <property type="project" value="UniProtKB-KW"/>
</dbReference>
<evidence type="ECO:0000256" key="2">
    <source>
        <dbReference type="ARBA" id="ARBA00022617"/>
    </source>
</evidence>
<keyword evidence="3 7" id="KW-0479">Metal-binding</keyword>
<comment type="caution">
    <text evidence="8">The sequence shown here is derived from an EMBL/GenBank/DDBJ whole genome shotgun (WGS) entry which is preliminary data.</text>
</comment>
<dbReference type="FunFam" id="1.10.630.10:FF:000018">
    <property type="entry name" value="Cytochrome P450 monooxygenase"/>
    <property type="match status" value="1"/>
</dbReference>
<dbReference type="InterPro" id="IPR017972">
    <property type="entry name" value="Cyt_P450_CS"/>
</dbReference>
<accession>A0A7X0FN04</accession>
<dbReference type="InterPro" id="IPR002397">
    <property type="entry name" value="Cyt_P450_B"/>
</dbReference>
<keyword evidence="2 7" id="KW-0349">Heme</keyword>
<evidence type="ECO:0000256" key="7">
    <source>
        <dbReference type="RuleBase" id="RU000461"/>
    </source>
</evidence>
<evidence type="ECO:0000256" key="6">
    <source>
        <dbReference type="ARBA" id="ARBA00023033"/>
    </source>
</evidence>
<dbReference type="SUPFAM" id="SSF48264">
    <property type="entry name" value="Cytochrome P450"/>
    <property type="match status" value="1"/>
</dbReference>
<evidence type="ECO:0000256" key="1">
    <source>
        <dbReference type="ARBA" id="ARBA00010617"/>
    </source>
</evidence>
<keyword evidence="5 7" id="KW-0408">Iron</keyword>
<evidence type="ECO:0000313" key="8">
    <source>
        <dbReference type="EMBL" id="MBB6390507.1"/>
    </source>
</evidence>
<gene>
    <name evidence="8" type="ORF">HD594_000820</name>
</gene>
<dbReference type="Proteomes" id="UP000537775">
    <property type="component" value="Unassembled WGS sequence"/>
</dbReference>
<dbReference type="PRINTS" id="PR00359">
    <property type="entry name" value="BP450"/>
</dbReference>
<dbReference type="Gene3D" id="1.10.630.10">
    <property type="entry name" value="Cytochrome P450"/>
    <property type="match status" value="1"/>
</dbReference>
<name>A0A7X0FN04_9MICO</name>
<dbReference type="GO" id="GO:0005506">
    <property type="term" value="F:iron ion binding"/>
    <property type="evidence" value="ECO:0007669"/>
    <property type="project" value="InterPro"/>
</dbReference>
<dbReference type="PANTHER" id="PTHR46696:SF1">
    <property type="entry name" value="CYTOCHROME P450 YJIB-RELATED"/>
    <property type="match status" value="1"/>
</dbReference>
<dbReference type="EC" id="1.14.13.-" evidence="8"/>
<evidence type="ECO:0000256" key="3">
    <source>
        <dbReference type="ARBA" id="ARBA00022723"/>
    </source>
</evidence>
<evidence type="ECO:0000313" key="9">
    <source>
        <dbReference type="Proteomes" id="UP000537775"/>
    </source>
</evidence>
<dbReference type="Pfam" id="PF00067">
    <property type="entry name" value="p450"/>
    <property type="match status" value="1"/>
</dbReference>
<dbReference type="GO" id="GO:0016705">
    <property type="term" value="F:oxidoreductase activity, acting on paired donors, with incorporation or reduction of molecular oxygen"/>
    <property type="evidence" value="ECO:0007669"/>
    <property type="project" value="InterPro"/>
</dbReference>
<dbReference type="GO" id="GO:0020037">
    <property type="term" value="F:heme binding"/>
    <property type="evidence" value="ECO:0007669"/>
    <property type="project" value="InterPro"/>
</dbReference>
<proteinExistence type="inferred from homology"/>